<comment type="caution">
    <text evidence="3">The sequence shown here is derived from an EMBL/GenBank/DDBJ whole genome shotgun (WGS) entry which is preliminary data.</text>
</comment>
<dbReference type="Proteomes" id="UP000677228">
    <property type="component" value="Unassembled WGS sequence"/>
</dbReference>
<feature type="transmembrane region" description="Helical" evidence="1">
    <location>
        <begin position="90"/>
        <end position="107"/>
    </location>
</feature>
<feature type="transmembrane region" description="Helical" evidence="1">
    <location>
        <begin position="119"/>
        <end position="142"/>
    </location>
</feature>
<keyword evidence="1" id="KW-1133">Transmembrane helix</keyword>
<evidence type="ECO:0000313" key="5">
    <source>
        <dbReference type="EMBL" id="CAF3678612.1"/>
    </source>
</evidence>
<dbReference type="PIRSF" id="PIRSF020606">
    <property type="entry name" value="UCP020606"/>
    <property type="match status" value="1"/>
</dbReference>
<protein>
    <recommendedName>
        <fullName evidence="7">DUF2238 domain-containing protein</fullName>
    </recommendedName>
</protein>
<name>A0A813Z9B0_9BILA</name>
<evidence type="ECO:0000256" key="1">
    <source>
        <dbReference type="SAM" id="Phobius"/>
    </source>
</evidence>
<keyword evidence="6" id="KW-1185">Reference proteome</keyword>
<dbReference type="EMBL" id="CAJOBA010001724">
    <property type="protein sequence ID" value="CAF3611444.1"/>
    <property type="molecule type" value="Genomic_DNA"/>
</dbReference>
<evidence type="ECO:0000313" key="4">
    <source>
        <dbReference type="EMBL" id="CAF3611444.1"/>
    </source>
</evidence>
<gene>
    <name evidence="3" type="ORF">GPM918_LOCUS8335</name>
    <name evidence="2" type="ORF">OVA965_LOCUS5946</name>
    <name evidence="5" type="ORF">SRO942_LOCUS8332</name>
    <name evidence="4" type="ORF">TMI583_LOCUS5942</name>
</gene>
<feature type="transmembrane region" description="Helical" evidence="1">
    <location>
        <begin position="20"/>
        <end position="40"/>
    </location>
</feature>
<evidence type="ECO:0000313" key="2">
    <source>
        <dbReference type="EMBL" id="CAF0826944.1"/>
    </source>
</evidence>
<dbReference type="Pfam" id="PF09997">
    <property type="entry name" value="DUF2238"/>
    <property type="match status" value="1"/>
</dbReference>
<sequence length="200" mass="23078">MILFIIILIRSAINPHNNFVWFLEVLPALIGVGLLIYFYPTFKFTNLLYVLVFLHCTVLIVGGHYTYAEVPLFDYLRNLFHLKRNNFDKVGHFAQGFVPVLIVREIFYRQKIVLKRNWLSFICVSVTLSFSAVYELIEWFVASVTGESADAFLGSQGDVWDTQSDMLMCLIGSVISLICLSRIHDKQMEKVKLLNKNTED</sequence>
<keyword evidence="1" id="KW-0472">Membrane</keyword>
<keyword evidence="1" id="KW-0812">Transmembrane</keyword>
<dbReference type="Proteomes" id="UP000663829">
    <property type="component" value="Unassembled WGS sequence"/>
</dbReference>
<proteinExistence type="predicted"/>
<dbReference type="InterPro" id="IPR058534">
    <property type="entry name" value="YjdF"/>
</dbReference>
<dbReference type="EMBL" id="CAJNOQ010001443">
    <property type="protein sequence ID" value="CAF0895161.1"/>
    <property type="molecule type" value="Genomic_DNA"/>
</dbReference>
<dbReference type="Proteomes" id="UP000681722">
    <property type="component" value="Unassembled WGS sequence"/>
</dbReference>
<evidence type="ECO:0000313" key="3">
    <source>
        <dbReference type="EMBL" id="CAF0895161.1"/>
    </source>
</evidence>
<dbReference type="Proteomes" id="UP000682733">
    <property type="component" value="Unassembled WGS sequence"/>
</dbReference>
<feature type="transmembrane region" description="Helical" evidence="1">
    <location>
        <begin position="162"/>
        <end position="180"/>
    </location>
</feature>
<dbReference type="EMBL" id="CAJOBC010001442">
    <property type="protein sequence ID" value="CAF3678612.1"/>
    <property type="molecule type" value="Genomic_DNA"/>
</dbReference>
<evidence type="ECO:0000313" key="6">
    <source>
        <dbReference type="Proteomes" id="UP000663829"/>
    </source>
</evidence>
<feature type="transmembrane region" description="Helical" evidence="1">
    <location>
        <begin position="47"/>
        <end position="67"/>
    </location>
</feature>
<dbReference type="EMBL" id="CAJNOK010001724">
    <property type="protein sequence ID" value="CAF0826944.1"/>
    <property type="molecule type" value="Genomic_DNA"/>
</dbReference>
<organism evidence="3 6">
    <name type="scientific">Didymodactylos carnosus</name>
    <dbReference type="NCBI Taxonomy" id="1234261"/>
    <lineage>
        <taxon>Eukaryota</taxon>
        <taxon>Metazoa</taxon>
        <taxon>Spiralia</taxon>
        <taxon>Gnathifera</taxon>
        <taxon>Rotifera</taxon>
        <taxon>Eurotatoria</taxon>
        <taxon>Bdelloidea</taxon>
        <taxon>Philodinida</taxon>
        <taxon>Philodinidae</taxon>
        <taxon>Didymodactylos</taxon>
    </lineage>
</organism>
<accession>A0A813Z9B0</accession>
<dbReference type="AlphaFoldDB" id="A0A813Z9B0"/>
<dbReference type="OrthoDB" id="9999687at2759"/>
<dbReference type="InterPro" id="IPR014509">
    <property type="entry name" value="YjdF-like"/>
</dbReference>
<reference evidence="3" key="1">
    <citation type="submission" date="2021-02" db="EMBL/GenBank/DDBJ databases">
        <authorList>
            <person name="Nowell W R."/>
        </authorList>
    </citation>
    <scope>NUCLEOTIDE SEQUENCE</scope>
</reference>
<evidence type="ECO:0008006" key="7">
    <source>
        <dbReference type="Google" id="ProtNLM"/>
    </source>
</evidence>